<keyword evidence="4 10" id="KW-1133">Transmembrane helix</keyword>
<keyword evidence="12" id="KW-1185">Reference proteome</keyword>
<dbReference type="InterPro" id="IPR001807">
    <property type="entry name" value="ClC"/>
</dbReference>
<feature type="transmembrane region" description="Helical" evidence="10">
    <location>
        <begin position="173"/>
        <end position="197"/>
    </location>
</feature>
<evidence type="ECO:0000256" key="7">
    <source>
        <dbReference type="ARBA" id="ARBA00023173"/>
    </source>
</evidence>
<feature type="transmembrane region" description="Helical" evidence="10">
    <location>
        <begin position="345"/>
        <end position="367"/>
    </location>
</feature>
<evidence type="ECO:0000256" key="6">
    <source>
        <dbReference type="ARBA" id="ARBA00023136"/>
    </source>
</evidence>
<keyword evidence="2" id="KW-0813">Transport</keyword>
<dbReference type="Gene3D" id="3.10.580.10">
    <property type="entry name" value="CBS-domain"/>
    <property type="match status" value="1"/>
</dbReference>
<feature type="transmembrane region" description="Helical" evidence="10">
    <location>
        <begin position="285"/>
        <end position="305"/>
    </location>
</feature>
<feature type="transmembrane region" description="Helical" evidence="10">
    <location>
        <begin position="317"/>
        <end position="339"/>
    </location>
</feature>
<dbReference type="CDD" id="cd00400">
    <property type="entry name" value="Voltage_gated_ClC"/>
    <property type="match status" value="1"/>
</dbReference>
<dbReference type="SUPFAM" id="SSF81340">
    <property type="entry name" value="Clc chloride channel"/>
    <property type="match status" value="1"/>
</dbReference>
<proteinExistence type="predicted"/>
<dbReference type="Gene3D" id="1.10.3080.10">
    <property type="entry name" value="Clc chloride channel"/>
    <property type="match status" value="1"/>
</dbReference>
<keyword evidence="6 10" id="KW-0472">Membrane</keyword>
<dbReference type="PANTHER" id="PTHR43427:SF6">
    <property type="entry name" value="CHLORIDE CHANNEL PROTEIN CLC-E"/>
    <property type="match status" value="1"/>
</dbReference>
<dbReference type="InterPro" id="IPR050368">
    <property type="entry name" value="ClC-type_chloride_channel"/>
</dbReference>
<feature type="transmembrane region" description="Helical" evidence="10">
    <location>
        <begin position="30"/>
        <end position="56"/>
    </location>
</feature>
<dbReference type="SUPFAM" id="SSF54631">
    <property type="entry name" value="CBS-domain pair"/>
    <property type="match status" value="1"/>
</dbReference>
<comment type="subcellular location">
    <subcellularLocation>
        <location evidence="1">Membrane</location>
        <topology evidence="1">Multi-pass membrane protein</topology>
    </subcellularLocation>
</comment>
<keyword evidence="9" id="KW-0407">Ion channel</keyword>
<dbReference type="InterPro" id="IPR014743">
    <property type="entry name" value="Cl-channel_core"/>
</dbReference>
<reference evidence="12" key="1">
    <citation type="journal article" date="2021" name="ISME J.">
        <title>Evolutionary origin and ecological implication of a unique nif island in free-living Bradyrhizobium lineages.</title>
        <authorList>
            <person name="Tao J."/>
        </authorList>
    </citation>
    <scope>NUCLEOTIDE SEQUENCE [LARGE SCALE GENOMIC DNA]</scope>
    <source>
        <strain evidence="12">SZCCT0434</strain>
    </source>
</reference>
<organism evidence="11 12">
    <name type="scientific">Bradyrhizobium jicamae</name>
    <dbReference type="NCBI Taxonomy" id="280332"/>
    <lineage>
        <taxon>Bacteria</taxon>
        <taxon>Pseudomonadati</taxon>
        <taxon>Pseudomonadota</taxon>
        <taxon>Alphaproteobacteria</taxon>
        <taxon>Hyphomicrobiales</taxon>
        <taxon>Nitrobacteraceae</taxon>
        <taxon>Bradyrhizobium</taxon>
    </lineage>
</organism>
<dbReference type="InterPro" id="IPR046342">
    <property type="entry name" value="CBS_dom_sf"/>
</dbReference>
<protein>
    <submittedName>
        <fullName evidence="11">Chloride channel protein</fullName>
    </submittedName>
</protein>
<keyword evidence="5" id="KW-0406">Ion transport</keyword>
<keyword evidence="7" id="KW-0869">Chloride channel</keyword>
<evidence type="ECO:0000256" key="1">
    <source>
        <dbReference type="ARBA" id="ARBA00004141"/>
    </source>
</evidence>
<dbReference type="Pfam" id="PF00654">
    <property type="entry name" value="Voltage_CLC"/>
    <property type="match status" value="1"/>
</dbReference>
<keyword evidence="3 10" id="KW-0812">Transmembrane</keyword>
<evidence type="ECO:0000256" key="4">
    <source>
        <dbReference type="ARBA" id="ARBA00022989"/>
    </source>
</evidence>
<feature type="transmembrane region" description="Helical" evidence="10">
    <location>
        <begin position="76"/>
        <end position="95"/>
    </location>
</feature>
<dbReference type="Proteomes" id="UP001315278">
    <property type="component" value="Unassembled WGS sequence"/>
</dbReference>
<name>A0ABS5FM49_9BRAD</name>
<evidence type="ECO:0000313" key="11">
    <source>
        <dbReference type="EMBL" id="MBR0797739.1"/>
    </source>
</evidence>
<accession>A0ABS5FM49</accession>
<evidence type="ECO:0000256" key="8">
    <source>
        <dbReference type="ARBA" id="ARBA00023214"/>
    </source>
</evidence>
<gene>
    <name evidence="11" type="ORF">JQ615_20345</name>
</gene>
<feature type="transmembrane region" description="Helical" evidence="10">
    <location>
        <begin position="247"/>
        <end position="265"/>
    </location>
</feature>
<dbReference type="EMBL" id="JAFCJH010000020">
    <property type="protein sequence ID" value="MBR0797739.1"/>
    <property type="molecule type" value="Genomic_DNA"/>
</dbReference>
<feature type="transmembrane region" description="Helical" evidence="10">
    <location>
        <begin position="379"/>
        <end position="402"/>
    </location>
</feature>
<evidence type="ECO:0000313" key="12">
    <source>
        <dbReference type="Proteomes" id="UP001315278"/>
    </source>
</evidence>
<evidence type="ECO:0000256" key="10">
    <source>
        <dbReference type="SAM" id="Phobius"/>
    </source>
</evidence>
<comment type="caution">
    <text evidence="11">The sequence shown here is derived from an EMBL/GenBank/DDBJ whole genome shotgun (WGS) entry which is preliminary data.</text>
</comment>
<evidence type="ECO:0000256" key="9">
    <source>
        <dbReference type="ARBA" id="ARBA00023303"/>
    </source>
</evidence>
<evidence type="ECO:0000256" key="3">
    <source>
        <dbReference type="ARBA" id="ARBA00022692"/>
    </source>
</evidence>
<sequence>MFARIRHIVDYRGSSRSLTRLRALLRSNEFYLIPLALVLGTATGAVVTLMAEIAQIAHVLIYGIPIDVRLSANTFVSPWAALIAPATGGLVLGIMEWSRRRMKISNAVDPIEANALRGGHLSMRDSVVVSSQTMISNGCGASVGLEAGYTQIGSGIASLLGRLLNLRRNDLRLIVGCGAAAAIAAAFGAPITGAFYACELIVGVYSVGSAAPILAASLAGALTAQWLGGAPYSLEVPRVGGVGIEQYLALLVLALIAGGIGIAVMRSSSVFERLFAWLPVWVRPILGGLIVGGLAIITPQVLAAGHGAMVLDLHHEMAIGLIAVIVGLKVVACLVSLASGFRGGLFFASLFVGSLLGKFFAGVLLLVSPALAPDPLVAMLTGMATLGVAIVGGPLTMSFLVLEMTRNVDVTALVLAGCIVTSICVRSIFGHSFSTWRLHLRGETIRSANDVGWLRNLTVERMMSSDIGKVPSTSTIAETRAEFALGSRPGVVVTNSAGEYVGLVMLPDLYSGDLDGIASDIQVIELARFTDVVLLPEMNVKTAMAVFDEAGAEMLAVVEAIDSRKVVGFLTESFARRRYVDEIDKATRGVLGALT</sequence>
<dbReference type="PANTHER" id="PTHR43427">
    <property type="entry name" value="CHLORIDE CHANNEL PROTEIN CLC-E"/>
    <property type="match status" value="1"/>
</dbReference>
<evidence type="ECO:0000256" key="2">
    <source>
        <dbReference type="ARBA" id="ARBA00022448"/>
    </source>
</evidence>
<feature type="transmembrane region" description="Helical" evidence="10">
    <location>
        <begin position="408"/>
        <end position="429"/>
    </location>
</feature>
<keyword evidence="8" id="KW-0868">Chloride</keyword>
<evidence type="ECO:0000256" key="5">
    <source>
        <dbReference type="ARBA" id="ARBA00023065"/>
    </source>
</evidence>
<dbReference type="RefSeq" id="WP_212393957.1">
    <property type="nucleotide sequence ID" value="NZ_JAFCJH010000020.1"/>
</dbReference>